<dbReference type="AlphaFoldDB" id="A0AAD7M765"/>
<feature type="region of interest" description="Disordered" evidence="1">
    <location>
        <begin position="577"/>
        <end position="661"/>
    </location>
</feature>
<evidence type="ECO:0000256" key="1">
    <source>
        <dbReference type="SAM" id="MobiDB-lite"/>
    </source>
</evidence>
<name>A0AAD7M765_9AGAR</name>
<evidence type="ECO:0000313" key="3">
    <source>
        <dbReference type="Proteomes" id="UP001215598"/>
    </source>
</evidence>
<evidence type="ECO:0000313" key="2">
    <source>
        <dbReference type="EMBL" id="KAJ7704249.1"/>
    </source>
</evidence>
<reference evidence="2" key="1">
    <citation type="submission" date="2023-03" db="EMBL/GenBank/DDBJ databases">
        <title>Massive genome expansion in bonnet fungi (Mycena s.s.) driven by repeated elements and novel gene families across ecological guilds.</title>
        <authorList>
            <consortium name="Lawrence Berkeley National Laboratory"/>
            <person name="Harder C.B."/>
            <person name="Miyauchi S."/>
            <person name="Viragh M."/>
            <person name="Kuo A."/>
            <person name="Thoen E."/>
            <person name="Andreopoulos B."/>
            <person name="Lu D."/>
            <person name="Skrede I."/>
            <person name="Drula E."/>
            <person name="Henrissat B."/>
            <person name="Morin E."/>
            <person name="Kohler A."/>
            <person name="Barry K."/>
            <person name="LaButti K."/>
            <person name="Morin E."/>
            <person name="Salamov A."/>
            <person name="Lipzen A."/>
            <person name="Mereny Z."/>
            <person name="Hegedus B."/>
            <person name="Baldrian P."/>
            <person name="Stursova M."/>
            <person name="Weitz H."/>
            <person name="Taylor A."/>
            <person name="Grigoriev I.V."/>
            <person name="Nagy L.G."/>
            <person name="Martin F."/>
            <person name="Kauserud H."/>
        </authorList>
    </citation>
    <scope>NUCLEOTIDE SEQUENCE</scope>
    <source>
        <strain evidence="2">CBHHK182m</strain>
    </source>
</reference>
<comment type="caution">
    <text evidence="2">The sequence shown here is derived from an EMBL/GenBank/DDBJ whole genome shotgun (WGS) entry which is preliminary data.</text>
</comment>
<dbReference type="EMBL" id="JARKIB010000489">
    <property type="protein sequence ID" value="KAJ7704249.1"/>
    <property type="molecule type" value="Genomic_DNA"/>
</dbReference>
<accession>A0AAD7M765</accession>
<feature type="compositionally biased region" description="Basic and acidic residues" evidence="1">
    <location>
        <begin position="641"/>
        <end position="657"/>
    </location>
</feature>
<sequence>MFRPIFYEFLSEVHTVWIDAVHKENQTKHLVFFFVHGTSATYIEVNPDDLLEGNGKEIAVTLGPHGWMSDVWNRIQEGERVMSKIEPAPPSRAVENNGGPREIRGKKPKIIFLEDRLRPCGTLNTEEKSSPPSWPAYIPRRKNTRRRFSFTGVAHGYVHKVEVDEIQSGRRRARAVECVDIDDTLPEFVLRRYWKGGKEKGWKEIGCESQQEAWKGSGRLEITRRNGMERCQFRTFPGRGLNWESEGRTGNRGLAWDSTLAHGGTPRIPGRRVLMTEAARAAVGFKEIGKLHGNRVWNAGKGRAPTSISAQPLRVDAEDAYGQRFDLHGQPGKETCRKEIERARESGGCNVRDDTRSYPAGREGILDQLETVGFIASPELISKTGCWGRGDERREQSMLPNGALLRGGPPRVGHTALGDDPAPHAVRLAHVMAFSTPRIAALPRIRNHNAHASSGRTMLRLMGGAAAAMRKKGAGAALECFTAHWDGATRLWALGWTDALVLHAFCDRVVSSGSTHRVLFRGSTRVVSTTAASSGSVSVVRESARRVDFLPRGFARAASIALSACASARAAYTADTGSAYDGEGGSGRAGERREAVLSGSGDKSERVGGGGGANSMLAGAGRGPRDKFRRGASAHGAGRMLEMEVRTGARGGRDGRRASGVGLQGVRGRRVEWVAGVAGAIYAGECGSAGIHAVPPAADPGRREMVSVVCLRRGVGAARESPVAMGISASAPEEAGCLRANVLDAGRRGARRAGAVCAGARRRHTVVAGSNTILKQPVLQVTDSGFYFSQLEEGRGGGEGGGGSGRVRHVGVEEADAGYRVHASAKAARRAPRQGGRGASCAVWETDAGRQVSVRRLWLGEQALMRRNVQSRRETRQWSHAAHVRSGHGEQARGRRLGGPFTLCMADRAALEREWTSWCIQVGLVIFVLPPESSSPFSK</sequence>
<protein>
    <submittedName>
        <fullName evidence="2">Uncharacterized protein</fullName>
    </submittedName>
</protein>
<gene>
    <name evidence="2" type="ORF">B0H16DRAFT_1704842</name>
</gene>
<keyword evidence="3" id="KW-1185">Reference proteome</keyword>
<organism evidence="2 3">
    <name type="scientific">Mycena metata</name>
    <dbReference type="NCBI Taxonomy" id="1033252"/>
    <lineage>
        <taxon>Eukaryota</taxon>
        <taxon>Fungi</taxon>
        <taxon>Dikarya</taxon>
        <taxon>Basidiomycota</taxon>
        <taxon>Agaricomycotina</taxon>
        <taxon>Agaricomycetes</taxon>
        <taxon>Agaricomycetidae</taxon>
        <taxon>Agaricales</taxon>
        <taxon>Marasmiineae</taxon>
        <taxon>Mycenaceae</taxon>
        <taxon>Mycena</taxon>
    </lineage>
</organism>
<proteinExistence type="predicted"/>
<dbReference type="Proteomes" id="UP001215598">
    <property type="component" value="Unassembled WGS sequence"/>
</dbReference>